<dbReference type="EMBL" id="JAPZBU010000009">
    <property type="protein sequence ID" value="KAJ5387397.1"/>
    <property type="molecule type" value="Genomic_DNA"/>
</dbReference>
<sequence length="190" mass="21301">MTDSVCDASRLNAAIDRLSRDKLVSITKSICEKSSATRELFLDSLFVDESEVPNSGATHTPGASTTDNNEIEREITSAAKTINLKRSRELEKYDLCVNCKEEFDVTDNTPKSCSYHPEESHEDEELDLYDPNFRNASEGENKKQFPEAFIHPCCNRHGDETPCTTGWHQGSNFEATKRRIANGRAIHSAN</sequence>
<name>A0A9X0B442_9EURO</name>
<comment type="caution">
    <text evidence="1">The sequence shown here is derived from an EMBL/GenBank/DDBJ whole genome shotgun (WGS) entry which is preliminary data.</text>
</comment>
<reference evidence="1" key="1">
    <citation type="submission" date="2022-12" db="EMBL/GenBank/DDBJ databases">
        <authorList>
            <person name="Petersen C."/>
        </authorList>
    </citation>
    <scope>NUCLEOTIDE SEQUENCE</scope>
    <source>
        <strain evidence="1">IBT 29677</strain>
    </source>
</reference>
<organism evidence="1 2">
    <name type="scientific">Penicillium cosmopolitanum</name>
    <dbReference type="NCBI Taxonomy" id="1131564"/>
    <lineage>
        <taxon>Eukaryota</taxon>
        <taxon>Fungi</taxon>
        <taxon>Dikarya</taxon>
        <taxon>Ascomycota</taxon>
        <taxon>Pezizomycotina</taxon>
        <taxon>Eurotiomycetes</taxon>
        <taxon>Eurotiomycetidae</taxon>
        <taxon>Eurotiales</taxon>
        <taxon>Aspergillaceae</taxon>
        <taxon>Penicillium</taxon>
    </lineage>
</organism>
<dbReference type="PANTHER" id="PTHR38167:SF1">
    <property type="entry name" value="C2H2-TYPE DOMAIN-CONTAINING PROTEIN"/>
    <property type="match status" value="1"/>
</dbReference>
<dbReference type="PANTHER" id="PTHR38167">
    <property type="entry name" value="C2H2-TYPE DOMAIN-CONTAINING PROTEIN"/>
    <property type="match status" value="1"/>
</dbReference>
<evidence type="ECO:0000313" key="2">
    <source>
        <dbReference type="Proteomes" id="UP001147747"/>
    </source>
</evidence>
<keyword evidence="2" id="KW-1185">Reference proteome</keyword>
<evidence type="ECO:0008006" key="3">
    <source>
        <dbReference type="Google" id="ProtNLM"/>
    </source>
</evidence>
<dbReference type="AlphaFoldDB" id="A0A9X0B442"/>
<protein>
    <recommendedName>
        <fullName evidence="3">C2H2-type domain-containing protein</fullName>
    </recommendedName>
</protein>
<proteinExistence type="predicted"/>
<dbReference type="GeneID" id="81373555"/>
<evidence type="ECO:0000313" key="1">
    <source>
        <dbReference type="EMBL" id="KAJ5387397.1"/>
    </source>
</evidence>
<gene>
    <name evidence="1" type="ORF">N7509_009938</name>
</gene>
<dbReference type="OrthoDB" id="5422613at2759"/>
<accession>A0A9X0B442</accession>
<dbReference type="RefSeq" id="XP_056485195.1">
    <property type="nucleotide sequence ID" value="XM_056634575.1"/>
</dbReference>
<reference evidence="1" key="2">
    <citation type="journal article" date="2023" name="IMA Fungus">
        <title>Comparative genomic study of the Penicillium genus elucidates a diverse pangenome and 15 lateral gene transfer events.</title>
        <authorList>
            <person name="Petersen C."/>
            <person name="Sorensen T."/>
            <person name="Nielsen M.R."/>
            <person name="Sondergaard T.E."/>
            <person name="Sorensen J.L."/>
            <person name="Fitzpatrick D.A."/>
            <person name="Frisvad J.C."/>
            <person name="Nielsen K.L."/>
        </authorList>
    </citation>
    <scope>NUCLEOTIDE SEQUENCE</scope>
    <source>
        <strain evidence="1">IBT 29677</strain>
    </source>
</reference>
<dbReference type="Proteomes" id="UP001147747">
    <property type="component" value="Unassembled WGS sequence"/>
</dbReference>